<dbReference type="Proteomes" id="UP000573729">
    <property type="component" value="Unassembled WGS sequence"/>
</dbReference>
<evidence type="ECO:0000313" key="2">
    <source>
        <dbReference type="Proteomes" id="UP000573729"/>
    </source>
</evidence>
<organism evidence="1 2">
    <name type="scientific">Microbacterium marinum</name>
    <dbReference type="NCBI Taxonomy" id="421115"/>
    <lineage>
        <taxon>Bacteria</taxon>
        <taxon>Bacillati</taxon>
        <taxon>Actinomycetota</taxon>
        <taxon>Actinomycetes</taxon>
        <taxon>Micrococcales</taxon>
        <taxon>Microbacteriaceae</taxon>
        <taxon>Microbacterium</taxon>
    </lineage>
</organism>
<name>A0A7W7BT03_9MICO</name>
<accession>A0A7W7BT03</accession>
<sequence length="169" mass="19143">METVLFDGVLRVHYGFAQIYAEQDDWPDPDVPFNGQTNGLLGGAHAGFLTMTTGLHTGDVPLRALLLDHEPALSDWEEVVEVSFRPNAEELWLATFDDGVEIQLPVATYRARWSARNMDAAHRLGIPEDEPTNDRYELTLWPEERPRPDSILRQTSEVAAYWHKERGSA</sequence>
<evidence type="ECO:0000313" key="1">
    <source>
        <dbReference type="EMBL" id="MBB4667351.1"/>
    </source>
</evidence>
<proteinExistence type="predicted"/>
<dbReference type="AlphaFoldDB" id="A0A7W7BT03"/>
<protein>
    <submittedName>
        <fullName evidence="1">Uncharacterized protein</fullName>
    </submittedName>
</protein>
<comment type="caution">
    <text evidence="1">The sequence shown here is derived from an EMBL/GenBank/DDBJ whole genome shotgun (WGS) entry which is preliminary data.</text>
</comment>
<reference evidence="1 2" key="1">
    <citation type="submission" date="2020-08" db="EMBL/GenBank/DDBJ databases">
        <title>Sequencing the genomes of 1000 actinobacteria strains.</title>
        <authorList>
            <person name="Klenk H.-P."/>
        </authorList>
    </citation>
    <scope>NUCLEOTIDE SEQUENCE [LARGE SCALE GENOMIC DNA]</scope>
    <source>
        <strain evidence="1 2">DSM 24947</strain>
    </source>
</reference>
<dbReference type="RefSeq" id="WP_184217748.1">
    <property type="nucleotide sequence ID" value="NZ_JACHMD010000001.1"/>
</dbReference>
<dbReference type="EMBL" id="JACHMD010000001">
    <property type="protein sequence ID" value="MBB4667351.1"/>
    <property type="molecule type" value="Genomic_DNA"/>
</dbReference>
<gene>
    <name evidence="1" type="ORF">BKA24_002060</name>
</gene>
<keyword evidence="2" id="KW-1185">Reference proteome</keyword>